<comment type="caution">
    <text evidence="2">The sequence shown here is derived from an EMBL/GenBank/DDBJ whole genome shotgun (WGS) entry which is preliminary data.</text>
</comment>
<reference evidence="2 3" key="1">
    <citation type="submission" date="2019-05" db="EMBL/GenBank/DDBJ databases">
        <title>The compact genome of Giardia muris reveals important steps in the evolution of intestinal protozoan parasites.</title>
        <authorList>
            <person name="Xu F."/>
            <person name="Jimenez-Gonzalez A."/>
            <person name="Einarsson E."/>
            <person name="Astvaldsson A."/>
            <person name="Peirasmaki D."/>
            <person name="Eckmann L."/>
            <person name="Andersson J.O."/>
            <person name="Svard S.G."/>
            <person name="Jerlstrom-Hultqvist J."/>
        </authorList>
    </citation>
    <scope>NUCLEOTIDE SEQUENCE [LARGE SCALE GENOMIC DNA]</scope>
    <source>
        <strain evidence="2 3">Roberts-Thomson</strain>
    </source>
</reference>
<keyword evidence="3" id="KW-1185">Reference proteome</keyword>
<dbReference type="InterPro" id="IPR018794">
    <property type="entry name" value="UPF0538"/>
</dbReference>
<accession>A0A4Z1SWZ8</accession>
<dbReference type="PANTHER" id="PTHR18444:SF9">
    <property type="entry name" value="UPF0538 PROTEIN C2ORF76"/>
    <property type="match status" value="1"/>
</dbReference>
<sequence>MPIITVRCIKSFEYGTVFYIPVSVELTDTLQTVVDVVRERVATETRYRPLQTCIDSFDAFKVYCLPGHGKPANPIISSEGQEFSKANWGLTLTSLSIPSETELSLFSMEAYKNAGIRS</sequence>
<evidence type="ECO:0000313" key="2">
    <source>
        <dbReference type="EMBL" id="TNJ30070.1"/>
    </source>
</evidence>
<dbReference type="VEuPathDB" id="GiardiaDB:GMRT_10375"/>
<gene>
    <name evidence="2" type="ORF">GMRT_10375</name>
</gene>
<evidence type="ECO:0000313" key="3">
    <source>
        <dbReference type="Proteomes" id="UP000315496"/>
    </source>
</evidence>
<dbReference type="Proteomes" id="UP000315496">
    <property type="component" value="Chromosome 1"/>
</dbReference>
<comment type="similarity">
    <text evidence="1">Belongs to the UPF0538 family.</text>
</comment>
<organism evidence="2 3">
    <name type="scientific">Giardia muris</name>
    <dbReference type="NCBI Taxonomy" id="5742"/>
    <lineage>
        <taxon>Eukaryota</taxon>
        <taxon>Metamonada</taxon>
        <taxon>Diplomonadida</taxon>
        <taxon>Hexamitidae</taxon>
        <taxon>Giardiinae</taxon>
        <taxon>Giardia</taxon>
    </lineage>
</organism>
<name>A0A4Z1SWZ8_GIAMU</name>
<dbReference type="EMBL" id="VDLU01000001">
    <property type="protein sequence ID" value="TNJ30070.1"/>
    <property type="molecule type" value="Genomic_DNA"/>
</dbReference>
<dbReference type="PANTHER" id="PTHR18444">
    <property type="entry name" value="UPF0538 FAMILY MEMBER"/>
    <property type="match status" value="1"/>
</dbReference>
<proteinExistence type="inferred from homology"/>
<protein>
    <submittedName>
        <fullName evidence="2">Uncharacterized protein</fullName>
    </submittedName>
</protein>
<dbReference type="OrthoDB" id="937at2759"/>
<evidence type="ECO:0000256" key="1">
    <source>
        <dbReference type="ARBA" id="ARBA00007176"/>
    </source>
</evidence>
<dbReference type="AlphaFoldDB" id="A0A4Z1SWZ8"/>
<dbReference type="Pfam" id="PF10209">
    <property type="entry name" value="DUF2340"/>
    <property type="match status" value="1"/>
</dbReference>